<evidence type="ECO:0008006" key="4">
    <source>
        <dbReference type="Google" id="ProtNLM"/>
    </source>
</evidence>
<organism evidence="2 3">
    <name type="scientific">Lyngbya confervoides BDU141951</name>
    <dbReference type="NCBI Taxonomy" id="1574623"/>
    <lineage>
        <taxon>Bacteria</taxon>
        <taxon>Bacillati</taxon>
        <taxon>Cyanobacteriota</taxon>
        <taxon>Cyanophyceae</taxon>
        <taxon>Oscillatoriophycideae</taxon>
        <taxon>Oscillatoriales</taxon>
        <taxon>Microcoleaceae</taxon>
        <taxon>Lyngbya</taxon>
    </lineage>
</organism>
<evidence type="ECO:0000313" key="2">
    <source>
        <dbReference type="EMBL" id="MCM1984642.1"/>
    </source>
</evidence>
<feature type="region of interest" description="Disordered" evidence="1">
    <location>
        <begin position="62"/>
        <end position="99"/>
    </location>
</feature>
<name>A0ABD4T8J0_9CYAN</name>
<feature type="compositionally biased region" description="Basic residues" evidence="1">
    <location>
        <begin position="63"/>
        <end position="72"/>
    </location>
</feature>
<accession>A0ABD4T8J0</accession>
<feature type="non-terminal residue" evidence="2">
    <location>
        <position position="99"/>
    </location>
</feature>
<dbReference type="EMBL" id="JTHE03000103">
    <property type="protein sequence ID" value="MCM1984642.1"/>
    <property type="molecule type" value="Genomic_DNA"/>
</dbReference>
<comment type="caution">
    <text evidence="2">The sequence shown here is derived from an EMBL/GenBank/DDBJ whole genome shotgun (WGS) entry which is preliminary data.</text>
</comment>
<sequence>MSLDNPTFPNKSLSAINGEEELRRLVREQQETIRALRQTIETMGLQLKQQQERIEQLETELKTHKKLNKRPKITASRLNDSKSTGKEKSGQKRPGSGKV</sequence>
<proteinExistence type="predicted"/>
<reference evidence="2 3" key="1">
    <citation type="journal article" date="2015" name="Genome Announc.">
        <title>Draft Genome Sequence of Filamentous Marine Cyanobacterium Lyngbya confervoides Strain BDU141951.</title>
        <authorList>
            <person name="Chandrababunaidu M.M."/>
            <person name="Sen D."/>
            <person name="Tripathy S."/>
        </authorList>
    </citation>
    <scope>NUCLEOTIDE SEQUENCE [LARGE SCALE GENOMIC DNA]</scope>
    <source>
        <strain evidence="2 3">BDU141951</strain>
    </source>
</reference>
<gene>
    <name evidence="2" type="ORF">QQ91_0017605</name>
</gene>
<evidence type="ECO:0000256" key="1">
    <source>
        <dbReference type="SAM" id="MobiDB-lite"/>
    </source>
</evidence>
<dbReference type="Proteomes" id="UP000031561">
    <property type="component" value="Unassembled WGS sequence"/>
</dbReference>
<keyword evidence="3" id="KW-1185">Reference proteome</keyword>
<dbReference type="AlphaFoldDB" id="A0ABD4T8J0"/>
<feature type="compositionally biased region" description="Basic and acidic residues" evidence="1">
    <location>
        <begin position="79"/>
        <end position="90"/>
    </location>
</feature>
<evidence type="ECO:0000313" key="3">
    <source>
        <dbReference type="Proteomes" id="UP000031561"/>
    </source>
</evidence>
<dbReference type="RefSeq" id="WP_250833390.1">
    <property type="nucleotide sequence ID" value="NZ_JTHE03000103.1"/>
</dbReference>
<protein>
    <recommendedName>
        <fullName evidence="4">Transposase</fullName>
    </recommendedName>
</protein>